<comment type="similarity">
    <text evidence="2 6">Belongs to the acyl-CoA dehydrogenase family.</text>
</comment>
<dbReference type="InterPro" id="IPR009075">
    <property type="entry name" value="AcylCo_DH/oxidase_C"/>
</dbReference>
<dbReference type="InterPro" id="IPR046373">
    <property type="entry name" value="Acyl-CoA_Oxase/DH_mid-dom_sf"/>
</dbReference>
<dbReference type="Gene3D" id="1.10.540.10">
    <property type="entry name" value="Acyl-CoA dehydrogenase/oxidase, N-terminal domain"/>
    <property type="match status" value="1"/>
</dbReference>
<dbReference type="Pfam" id="PF02771">
    <property type="entry name" value="Acyl-CoA_dh_N"/>
    <property type="match status" value="1"/>
</dbReference>
<keyword evidence="11" id="KW-1185">Reference proteome</keyword>
<dbReference type="InterPro" id="IPR050741">
    <property type="entry name" value="Acyl-CoA_dehydrogenase"/>
</dbReference>
<dbReference type="InterPro" id="IPR037069">
    <property type="entry name" value="AcylCoA_DH/ox_N_sf"/>
</dbReference>
<reference evidence="10" key="1">
    <citation type="submission" date="2024-02" db="EMBL/GenBank/DDBJ databases">
        <title>Genome sequences of strain Gemmobacter sp. JM10B15.</title>
        <authorList>
            <person name="Zhang M."/>
        </authorList>
    </citation>
    <scope>NUCLEOTIDE SEQUENCE</scope>
    <source>
        <strain evidence="10">JM10B15</strain>
    </source>
</reference>
<evidence type="ECO:0000256" key="4">
    <source>
        <dbReference type="ARBA" id="ARBA00022827"/>
    </source>
</evidence>
<dbReference type="InterPro" id="IPR013786">
    <property type="entry name" value="AcylCoA_DH/ox_N"/>
</dbReference>
<sequence length="378" mass="40090">MSDRSFLNWPFFEDRHRALAAQVEAWAARHLPVDHGDADAACRALVADLGAAGLLRHSGADTGEVLDVRSLCLIRETLARHDGLADFAFAMQGLGMGAISLFGTSAQRGWLERTRAGRAISGFALTEPGAGSDVAHTATTAERVPGGFRLNGEKTYISNGGIADLYVIFARTGEAPGARGLSAFLLPADTPGLSVVERIEVIAPHPLAHLRLTDVMLPEAALIGRAGEGFKIAMSVLDVFRSTVGAAALGFARRALDEALARVQRPRVGGGTLADHQMVQGHLADMALEIDAAALLVYRAAWTKDSGAARVSREAAMAKLYATEAAQRVIDTALQLHGGDGVRHGFAVESLYREIRALRIYEGASDVQRVVIARSVLG</sequence>
<evidence type="ECO:0000256" key="5">
    <source>
        <dbReference type="ARBA" id="ARBA00023002"/>
    </source>
</evidence>
<accession>A0ABU8BZX0</accession>
<feature type="domain" description="Acyl-CoA dehydrogenase/oxidase C-terminal" evidence="7">
    <location>
        <begin position="227"/>
        <end position="377"/>
    </location>
</feature>
<keyword evidence="5 6" id="KW-0560">Oxidoreductase</keyword>
<dbReference type="Proteomes" id="UP001431963">
    <property type="component" value="Unassembled WGS sequence"/>
</dbReference>
<dbReference type="PANTHER" id="PTHR48083">
    <property type="entry name" value="MEDIUM-CHAIN SPECIFIC ACYL-COA DEHYDROGENASE, MITOCHONDRIAL-RELATED"/>
    <property type="match status" value="1"/>
</dbReference>
<dbReference type="Gene3D" id="2.40.110.10">
    <property type="entry name" value="Butyryl-CoA Dehydrogenase, subunit A, domain 2"/>
    <property type="match status" value="1"/>
</dbReference>
<evidence type="ECO:0000256" key="6">
    <source>
        <dbReference type="RuleBase" id="RU362125"/>
    </source>
</evidence>
<feature type="domain" description="Acyl-CoA dehydrogenase/oxidase N-terminal" evidence="9">
    <location>
        <begin position="14"/>
        <end position="114"/>
    </location>
</feature>
<dbReference type="InterPro" id="IPR036250">
    <property type="entry name" value="AcylCo_DH-like_C"/>
</dbReference>
<evidence type="ECO:0000259" key="7">
    <source>
        <dbReference type="Pfam" id="PF00441"/>
    </source>
</evidence>
<dbReference type="RefSeq" id="WP_335425290.1">
    <property type="nucleotide sequence ID" value="NZ_JBALHR010000019.1"/>
</dbReference>
<dbReference type="InterPro" id="IPR006091">
    <property type="entry name" value="Acyl-CoA_Oxase/DH_mid-dom"/>
</dbReference>
<gene>
    <name evidence="10" type="ORF">V6590_19065</name>
</gene>
<protein>
    <submittedName>
        <fullName evidence="10">Acyl-CoA dehydrogenase family protein</fullName>
    </submittedName>
</protein>
<organism evidence="10 11">
    <name type="scientific">Gemmobacter denitrificans</name>
    <dbReference type="NCBI Taxonomy" id="3123040"/>
    <lineage>
        <taxon>Bacteria</taxon>
        <taxon>Pseudomonadati</taxon>
        <taxon>Pseudomonadota</taxon>
        <taxon>Alphaproteobacteria</taxon>
        <taxon>Rhodobacterales</taxon>
        <taxon>Paracoccaceae</taxon>
        <taxon>Gemmobacter</taxon>
    </lineage>
</organism>
<dbReference type="SUPFAM" id="SSF56645">
    <property type="entry name" value="Acyl-CoA dehydrogenase NM domain-like"/>
    <property type="match status" value="1"/>
</dbReference>
<dbReference type="InterPro" id="IPR009100">
    <property type="entry name" value="AcylCoA_DH/oxidase_NM_dom_sf"/>
</dbReference>
<proteinExistence type="inferred from homology"/>
<name>A0ABU8BZX0_9RHOB</name>
<evidence type="ECO:0000256" key="3">
    <source>
        <dbReference type="ARBA" id="ARBA00022630"/>
    </source>
</evidence>
<evidence type="ECO:0000313" key="11">
    <source>
        <dbReference type="Proteomes" id="UP001431963"/>
    </source>
</evidence>
<evidence type="ECO:0000259" key="8">
    <source>
        <dbReference type="Pfam" id="PF02770"/>
    </source>
</evidence>
<keyword evidence="4 6" id="KW-0274">FAD</keyword>
<dbReference type="CDD" id="cd00567">
    <property type="entry name" value="ACAD"/>
    <property type="match status" value="1"/>
</dbReference>
<keyword evidence="3 6" id="KW-0285">Flavoprotein</keyword>
<evidence type="ECO:0000259" key="9">
    <source>
        <dbReference type="Pfam" id="PF02771"/>
    </source>
</evidence>
<evidence type="ECO:0000256" key="1">
    <source>
        <dbReference type="ARBA" id="ARBA00001974"/>
    </source>
</evidence>
<evidence type="ECO:0000256" key="2">
    <source>
        <dbReference type="ARBA" id="ARBA00009347"/>
    </source>
</evidence>
<dbReference type="Pfam" id="PF02770">
    <property type="entry name" value="Acyl-CoA_dh_M"/>
    <property type="match status" value="1"/>
</dbReference>
<dbReference type="Pfam" id="PF00441">
    <property type="entry name" value="Acyl-CoA_dh_1"/>
    <property type="match status" value="1"/>
</dbReference>
<comment type="caution">
    <text evidence="10">The sequence shown here is derived from an EMBL/GenBank/DDBJ whole genome shotgun (WGS) entry which is preliminary data.</text>
</comment>
<dbReference type="PANTHER" id="PTHR48083:SF2">
    <property type="entry name" value="MEDIUM-CHAIN SPECIFIC ACYL-COA DEHYDROGENASE, MITOCHONDRIAL"/>
    <property type="match status" value="1"/>
</dbReference>
<feature type="domain" description="Acyl-CoA oxidase/dehydrogenase middle" evidence="8">
    <location>
        <begin position="122"/>
        <end position="215"/>
    </location>
</feature>
<dbReference type="SUPFAM" id="SSF47203">
    <property type="entry name" value="Acyl-CoA dehydrogenase C-terminal domain-like"/>
    <property type="match status" value="1"/>
</dbReference>
<dbReference type="Gene3D" id="1.20.140.10">
    <property type="entry name" value="Butyryl-CoA Dehydrogenase, subunit A, domain 3"/>
    <property type="match status" value="1"/>
</dbReference>
<comment type="cofactor">
    <cofactor evidence="1 6">
        <name>FAD</name>
        <dbReference type="ChEBI" id="CHEBI:57692"/>
    </cofactor>
</comment>
<evidence type="ECO:0000313" key="10">
    <source>
        <dbReference type="EMBL" id="MEH7830255.1"/>
    </source>
</evidence>
<dbReference type="EMBL" id="JBALHR010000019">
    <property type="protein sequence ID" value="MEH7830255.1"/>
    <property type="molecule type" value="Genomic_DNA"/>
</dbReference>